<dbReference type="Proteomes" id="UP000654918">
    <property type="component" value="Unassembled WGS sequence"/>
</dbReference>
<organism evidence="2 3">
    <name type="scientific">Colletotrichum plurivorum</name>
    <dbReference type="NCBI Taxonomy" id="2175906"/>
    <lineage>
        <taxon>Eukaryota</taxon>
        <taxon>Fungi</taxon>
        <taxon>Dikarya</taxon>
        <taxon>Ascomycota</taxon>
        <taxon>Pezizomycotina</taxon>
        <taxon>Sordariomycetes</taxon>
        <taxon>Hypocreomycetidae</taxon>
        <taxon>Glomerellales</taxon>
        <taxon>Glomerellaceae</taxon>
        <taxon>Colletotrichum</taxon>
        <taxon>Colletotrichum orchidearum species complex</taxon>
    </lineage>
</organism>
<dbReference type="AlphaFoldDB" id="A0A8H6NNZ2"/>
<name>A0A8H6NNZ2_9PEZI</name>
<keyword evidence="3" id="KW-1185">Reference proteome</keyword>
<evidence type="ECO:0000256" key="1">
    <source>
        <dbReference type="SAM" id="MobiDB-lite"/>
    </source>
</evidence>
<evidence type="ECO:0000313" key="3">
    <source>
        <dbReference type="Proteomes" id="UP000654918"/>
    </source>
</evidence>
<proteinExistence type="predicted"/>
<reference evidence="2" key="1">
    <citation type="journal article" date="2020" name="Phytopathology">
        <title>Genome Sequence Resources of Colletotrichum truncatum, C. plurivorum, C. musicola, and C. sojae: Four Species Pathogenic to Soybean (Glycine max).</title>
        <authorList>
            <person name="Rogerio F."/>
            <person name="Boufleur T.R."/>
            <person name="Ciampi-Guillardi M."/>
            <person name="Sukno S.A."/>
            <person name="Thon M.R."/>
            <person name="Massola Junior N.S."/>
            <person name="Baroncelli R."/>
        </authorList>
    </citation>
    <scope>NUCLEOTIDE SEQUENCE</scope>
    <source>
        <strain evidence="2">LFN00145</strain>
    </source>
</reference>
<protein>
    <submittedName>
        <fullName evidence="2">Uncharacterized protein</fullName>
    </submittedName>
</protein>
<feature type="region of interest" description="Disordered" evidence="1">
    <location>
        <begin position="40"/>
        <end position="78"/>
    </location>
</feature>
<sequence>MDDGLSAASLFAEDPSHCPGSRVLLFFAFGLGGDLITLQLSTTPGPNSHGATTNTTSAGRRVGHPLSQRRAKPRSTPV</sequence>
<dbReference type="EMBL" id="WIGO01000010">
    <property type="protein sequence ID" value="KAF6839877.1"/>
    <property type="molecule type" value="Genomic_DNA"/>
</dbReference>
<evidence type="ECO:0000313" key="2">
    <source>
        <dbReference type="EMBL" id="KAF6839877.1"/>
    </source>
</evidence>
<feature type="compositionally biased region" description="Polar residues" evidence="1">
    <location>
        <begin position="40"/>
        <end position="58"/>
    </location>
</feature>
<feature type="compositionally biased region" description="Basic residues" evidence="1">
    <location>
        <begin position="61"/>
        <end position="78"/>
    </location>
</feature>
<gene>
    <name evidence="2" type="ORF">CPLU01_01474</name>
</gene>
<accession>A0A8H6NNZ2</accession>
<comment type="caution">
    <text evidence="2">The sequence shown here is derived from an EMBL/GenBank/DDBJ whole genome shotgun (WGS) entry which is preliminary data.</text>
</comment>